<protein>
    <recommendedName>
        <fullName evidence="5">Major facilitator superfamily (MFS) profile domain-containing protein</fullName>
    </recommendedName>
</protein>
<organism evidence="6 7">
    <name type="scientific">Candidatus Nomurabacteria bacterium RIFCSPLOWO2_01_FULL_36_16</name>
    <dbReference type="NCBI Taxonomy" id="1801767"/>
    <lineage>
        <taxon>Bacteria</taxon>
        <taxon>Candidatus Nomuraibacteriota</taxon>
    </lineage>
</organism>
<feature type="transmembrane region" description="Helical" evidence="4">
    <location>
        <begin position="213"/>
        <end position="232"/>
    </location>
</feature>
<evidence type="ECO:0000259" key="5">
    <source>
        <dbReference type="PROSITE" id="PS50850"/>
    </source>
</evidence>
<feature type="transmembrane region" description="Helical" evidence="4">
    <location>
        <begin position="40"/>
        <end position="57"/>
    </location>
</feature>
<feature type="transmembrane region" description="Helical" evidence="4">
    <location>
        <begin position="270"/>
        <end position="289"/>
    </location>
</feature>
<sequence length="385" mass="43687">MRHNRKIIYLAGFLFSLPIALMSYVNSSFLSSFVGENRMGITYVFASVVSILGLLVAPHILKKLGGYKFLLLVTALDALSIFCFVFFNVPWIITTAFIAGFTLNILIAFSLDELLKIFSPKASTGKTRGTYIALVNVAWIFSQILSVWGGRDGASSLRNVYLLAFCIMTGFFLFSLFAFKNVTDPDYDRLKSFGFVKKFFSDRNLFRAYTMNFLLQFFYAIMIIYTPIYLYTHIGFSWREIGIIFAFMLLPFSFLPSLEGMYADRFGERKMLMLGFFVAGAATLSLFFIKNTEVWVWALALFCTRIGAATIEVMSDSYFFKHIKPENEEWIGVFRSGPPLSYIIAPLVALVIFTFVPSFNYIFLVLGAMMLKGIYLASTIKANDI</sequence>
<proteinExistence type="predicted"/>
<evidence type="ECO:0000313" key="6">
    <source>
        <dbReference type="EMBL" id="OGI87222.1"/>
    </source>
</evidence>
<feature type="transmembrane region" description="Helical" evidence="4">
    <location>
        <begin position="238"/>
        <end position="258"/>
    </location>
</feature>
<feature type="transmembrane region" description="Helical" evidence="4">
    <location>
        <begin position="340"/>
        <end position="356"/>
    </location>
</feature>
<dbReference type="EMBL" id="MFUR01000004">
    <property type="protein sequence ID" value="OGI87222.1"/>
    <property type="molecule type" value="Genomic_DNA"/>
</dbReference>
<feature type="transmembrane region" description="Helical" evidence="4">
    <location>
        <begin position="7"/>
        <end position="25"/>
    </location>
</feature>
<evidence type="ECO:0000256" key="4">
    <source>
        <dbReference type="SAM" id="Phobius"/>
    </source>
</evidence>
<comment type="caution">
    <text evidence="6">The sequence shown here is derived from an EMBL/GenBank/DDBJ whole genome shotgun (WGS) entry which is preliminary data.</text>
</comment>
<dbReference type="Pfam" id="PF07690">
    <property type="entry name" value="MFS_1"/>
    <property type="match status" value="1"/>
</dbReference>
<dbReference type="SUPFAM" id="SSF103473">
    <property type="entry name" value="MFS general substrate transporter"/>
    <property type="match status" value="1"/>
</dbReference>
<feature type="transmembrane region" description="Helical" evidence="4">
    <location>
        <begin position="69"/>
        <end position="87"/>
    </location>
</feature>
<name>A0A1F6WZC1_9BACT</name>
<keyword evidence="1 4" id="KW-0812">Transmembrane</keyword>
<evidence type="ECO:0000256" key="1">
    <source>
        <dbReference type="ARBA" id="ARBA00022692"/>
    </source>
</evidence>
<keyword evidence="3 4" id="KW-0472">Membrane</keyword>
<dbReference type="InterPro" id="IPR052528">
    <property type="entry name" value="Sugar_transport-like"/>
</dbReference>
<accession>A0A1F6WZC1</accession>
<gene>
    <name evidence="6" type="ORF">A3A91_03770</name>
</gene>
<dbReference type="InterPro" id="IPR036259">
    <property type="entry name" value="MFS_trans_sf"/>
</dbReference>
<feature type="transmembrane region" description="Helical" evidence="4">
    <location>
        <begin position="93"/>
        <end position="111"/>
    </location>
</feature>
<dbReference type="PANTHER" id="PTHR23526:SF4">
    <property type="entry name" value="INTEGRAL MEMBRANE TRANSPORT PROTEIN"/>
    <property type="match status" value="1"/>
</dbReference>
<dbReference type="Proteomes" id="UP000177001">
    <property type="component" value="Unassembled WGS sequence"/>
</dbReference>
<dbReference type="PANTHER" id="PTHR23526">
    <property type="entry name" value="INTEGRAL MEMBRANE TRANSPORT PROTEIN-RELATED"/>
    <property type="match status" value="1"/>
</dbReference>
<dbReference type="InterPro" id="IPR020846">
    <property type="entry name" value="MFS_dom"/>
</dbReference>
<dbReference type="GO" id="GO:0022857">
    <property type="term" value="F:transmembrane transporter activity"/>
    <property type="evidence" value="ECO:0007669"/>
    <property type="project" value="InterPro"/>
</dbReference>
<feature type="domain" description="Major facilitator superfamily (MFS) profile" evidence="5">
    <location>
        <begin position="204"/>
        <end position="385"/>
    </location>
</feature>
<dbReference type="AlphaFoldDB" id="A0A1F6WZC1"/>
<dbReference type="PROSITE" id="PS50850">
    <property type="entry name" value="MFS"/>
    <property type="match status" value="1"/>
</dbReference>
<evidence type="ECO:0000313" key="7">
    <source>
        <dbReference type="Proteomes" id="UP000177001"/>
    </source>
</evidence>
<evidence type="ECO:0000256" key="3">
    <source>
        <dbReference type="ARBA" id="ARBA00023136"/>
    </source>
</evidence>
<feature type="transmembrane region" description="Helical" evidence="4">
    <location>
        <begin position="160"/>
        <end position="179"/>
    </location>
</feature>
<keyword evidence="2 4" id="KW-1133">Transmembrane helix</keyword>
<reference evidence="6 7" key="1">
    <citation type="journal article" date="2016" name="Nat. Commun.">
        <title>Thousands of microbial genomes shed light on interconnected biogeochemical processes in an aquifer system.</title>
        <authorList>
            <person name="Anantharaman K."/>
            <person name="Brown C.T."/>
            <person name="Hug L.A."/>
            <person name="Sharon I."/>
            <person name="Castelle C.J."/>
            <person name="Probst A.J."/>
            <person name="Thomas B.C."/>
            <person name="Singh A."/>
            <person name="Wilkins M.J."/>
            <person name="Karaoz U."/>
            <person name="Brodie E.L."/>
            <person name="Williams K.H."/>
            <person name="Hubbard S.S."/>
            <person name="Banfield J.F."/>
        </authorList>
    </citation>
    <scope>NUCLEOTIDE SEQUENCE [LARGE SCALE GENOMIC DNA]</scope>
</reference>
<dbReference type="Gene3D" id="1.20.1250.20">
    <property type="entry name" value="MFS general substrate transporter like domains"/>
    <property type="match status" value="2"/>
</dbReference>
<dbReference type="InterPro" id="IPR011701">
    <property type="entry name" value="MFS"/>
</dbReference>
<feature type="transmembrane region" description="Helical" evidence="4">
    <location>
        <begin position="131"/>
        <end position="148"/>
    </location>
</feature>
<evidence type="ECO:0000256" key="2">
    <source>
        <dbReference type="ARBA" id="ARBA00022989"/>
    </source>
</evidence>